<keyword evidence="4" id="KW-1185">Reference proteome</keyword>
<evidence type="ECO:0000313" key="3">
    <source>
        <dbReference type="EMBL" id="PHN07858.1"/>
    </source>
</evidence>
<dbReference type="AlphaFoldDB" id="A0A2D0NHG7"/>
<dbReference type="EMBL" id="PDUD01000004">
    <property type="protein sequence ID" value="PHN07858.1"/>
    <property type="molecule type" value="Genomic_DNA"/>
</dbReference>
<dbReference type="Proteomes" id="UP000223913">
    <property type="component" value="Unassembled WGS sequence"/>
</dbReference>
<dbReference type="Gene3D" id="3.40.50.1820">
    <property type="entry name" value="alpha/beta hydrolase"/>
    <property type="match status" value="1"/>
</dbReference>
<accession>A0A2D0NHG7</accession>
<protein>
    <submittedName>
        <fullName evidence="3">Poly(3-hydroxybutyrate) depolymerase</fullName>
    </submittedName>
</protein>
<dbReference type="PANTHER" id="PTHR43037:SF1">
    <property type="entry name" value="BLL1128 PROTEIN"/>
    <property type="match status" value="1"/>
</dbReference>
<organism evidence="3 4">
    <name type="scientific">Flavilitoribacter nigricans (strain ATCC 23147 / DSM 23189 / NBRC 102662 / NCIMB 1420 / SS-2)</name>
    <name type="common">Lewinella nigricans</name>
    <dbReference type="NCBI Taxonomy" id="1122177"/>
    <lineage>
        <taxon>Bacteria</taxon>
        <taxon>Pseudomonadati</taxon>
        <taxon>Bacteroidota</taxon>
        <taxon>Saprospiria</taxon>
        <taxon>Saprospirales</taxon>
        <taxon>Lewinellaceae</taxon>
        <taxon>Flavilitoribacter</taxon>
    </lineage>
</organism>
<evidence type="ECO:0000313" key="4">
    <source>
        <dbReference type="Proteomes" id="UP000223913"/>
    </source>
</evidence>
<dbReference type="InterPro" id="IPR050955">
    <property type="entry name" value="Plant_Biomass_Hydrol_Est"/>
</dbReference>
<comment type="caution">
    <text evidence="3">The sequence shown here is derived from an EMBL/GenBank/DDBJ whole genome shotgun (WGS) entry which is preliminary data.</text>
</comment>
<sequence>MLTALAIILGLLFIGTYYLIIHRRLQAPRWSLSSATLPIDGIDRHFSYYIPEGISRQPALVFVLHGSKGTVNIMRYLTDYEFEKIASHRKDFILVYPQGFDRHWNDCRASATYRAKRENIDDIAFFREMITYLSDRYGADRQAVFATGYSNGGHMCLKLAYELPEAFRGIAPIAANLPDVANNDCIRKDRPVSVLFVNGTADPVNPYNGGLVVLKGDSSRGRVYSTAESGQYWIDLLPGAPKTERIPYDAPRIEHFRTISEDGRYKVEVVSVKEGGHTIPLRRPAPYLPGFIGATNRNLHAPDLVIDFFENLK</sequence>
<dbReference type="InterPro" id="IPR029058">
    <property type="entry name" value="AB_hydrolase_fold"/>
</dbReference>
<keyword evidence="2" id="KW-0812">Transmembrane</keyword>
<dbReference type="PANTHER" id="PTHR43037">
    <property type="entry name" value="UNNAMED PRODUCT-RELATED"/>
    <property type="match status" value="1"/>
</dbReference>
<proteinExistence type="predicted"/>
<feature type="transmembrane region" description="Helical" evidence="2">
    <location>
        <begin position="6"/>
        <end position="21"/>
    </location>
</feature>
<evidence type="ECO:0000256" key="1">
    <source>
        <dbReference type="ARBA" id="ARBA00022729"/>
    </source>
</evidence>
<keyword evidence="2" id="KW-1133">Transmembrane helix</keyword>
<keyword evidence="2" id="KW-0472">Membrane</keyword>
<reference evidence="3 4" key="1">
    <citation type="submission" date="2017-10" db="EMBL/GenBank/DDBJ databases">
        <title>The draft genome sequence of Lewinella nigricans NBRC 102662.</title>
        <authorList>
            <person name="Wang K."/>
        </authorList>
    </citation>
    <scope>NUCLEOTIDE SEQUENCE [LARGE SCALE GENOMIC DNA]</scope>
    <source>
        <strain evidence="3 4">NBRC 102662</strain>
    </source>
</reference>
<evidence type="ECO:0000256" key="2">
    <source>
        <dbReference type="SAM" id="Phobius"/>
    </source>
</evidence>
<keyword evidence="1" id="KW-0732">Signal</keyword>
<dbReference type="SUPFAM" id="SSF53474">
    <property type="entry name" value="alpha/beta-Hydrolases"/>
    <property type="match status" value="1"/>
</dbReference>
<gene>
    <name evidence="3" type="ORF">CRP01_03660</name>
</gene>
<name>A0A2D0NHG7_FLAN2</name>